<dbReference type="InterPro" id="IPR006240">
    <property type="entry name" value="CysQ"/>
</dbReference>
<dbReference type="Gene3D" id="3.30.540.10">
    <property type="entry name" value="Fructose-1,6-Bisphosphatase, subunit A, domain 1"/>
    <property type="match status" value="1"/>
</dbReference>
<sequence length="276" mass="30461">MDVSALLPSVIAAARQSGALILSLYNSGDYKALNKDDNSPVTDADLAAHEFLQQALRDIADVPVLSEEGSEVSLAERKSWPYYWLVDPLDGTQEFIAGSGDFSTMIALMAEGEPVLGVVFGPVNDLLYYAVRGQGAFKESQGQVQRIFASHYDSRQSLETLRITVSRRQNVDWVRARLTDEINYQLVPLGSSSLKSCLVAEGGADIYMRIGPTGEWDTGATQCIVEEAGGRIRDLYLQPLTYNLRHTLINPNFITLGDPELRWSQILIRPEGNGDY</sequence>
<dbReference type="EMBL" id="CP021376">
    <property type="protein sequence ID" value="ART80633.1"/>
    <property type="molecule type" value="Genomic_DNA"/>
</dbReference>
<dbReference type="PRINTS" id="PR00377">
    <property type="entry name" value="IMPHPHTASES"/>
</dbReference>
<feature type="binding site" evidence="2">
    <location>
        <position position="67"/>
    </location>
    <ligand>
        <name>Mg(2+)</name>
        <dbReference type="ChEBI" id="CHEBI:18420"/>
        <label>1</label>
        <note>catalytic</note>
    </ligand>
</feature>
<feature type="binding site" evidence="1">
    <location>
        <position position="67"/>
    </location>
    <ligand>
        <name>substrate</name>
    </ligand>
</feature>
<dbReference type="PANTHER" id="PTHR43028">
    <property type="entry name" value="3'(2'),5'-BISPHOSPHATE NUCLEOTIDASE 1"/>
    <property type="match status" value="1"/>
</dbReference>
<comment type="similarity">
    <text evidence="1">Belongs to the inositol monophosphatase superfamily. CysQ family.</text>
</comment>
<gene>
    <name evidence="1" type="primary">cysQ</name>
    <name evidence="3" type="ORF">CBP12_11155</name>
</gene>
<proteinExistence type="inferred from homology"/>
<dbReference type="Pfam" id="PF00459">
    <property type="entry name" value="Inositol_P"/>
    <property type="match status" value="1"/>
</dbReference>
<keyword evidence="1" id="KW-0378">Hydrolase</keyword>
<dbReference type="OrthoDB" id="9785695at2"/>
<dbReference type="GO" id="GO:0050427">
    <property type="term" value="P:3'-phosphoadenosine 5'-phosphosulfate metabolic process"/>
    <property type="evidence" value="ECO:0007669"/>
    <property type="project" value="TreeGrafter"/>
</dbReference>
<keyword evidence="1 2" id="KW-0460">Magnesium</keyword>
<dbReference type="GO" id="GO:0005886">
    <property type="term" value="C:plasma membrane"/>
    <property type="evidence" value="ECO:0007669"/>
    <property type="project" value="UniProtKB-SubCell"/>
</dbReference>
<comment type="function">
    <text evidence="1">Converts adenosine-3',5'-bisphosphate (PAP) to AMP.</text>
</comment>
<feature type="binding site" evidence="2">
    <location>
        <position position="89"/>
    </location>
    <ligand>
        <name>Mg(2+)</name>
        <dbReference type="ChEBI" id="CHEBI:18420"/>
        <label>1</label>
        <note>catalytic</note>
    </ligand>
</feature>
<dbReference type="GO" id="GO:0000103">
    <property type="term" value="P:sulfate assimilation"/>
    <property type="evidence" value="ECO:0007669"/>
    <property type="project" value="TreeGrafter"/>
</dbReference>
<dbReference type="SUPFAM" id="SSF56655">
    <property type="entry name" value="Carbohydrate phosphatase"/>
    <property type="match status" value="1"/>
</dbReference>
<dbReference type="Proteomes" id="UP000243793">
    <property type="component" value="Chromosome"/>
</dbReference>
<dbReference type="PANTHER" id="PTHR43028:SF7">
    <property type="entry name" value="3'(2'),5'-BISPHOSPHATE NUCLEOTIDASE CYSQ"/>
    <property type="match status" value="1"/>
</dbReference>
<organism evidence="3 4">
    <name type="scientific">Oceanisphaera avium</name>
    <dbReference type="NCBI Taxonomy" id="1903694"/>
    <lineage>
        <taxon>Bacteria</taxon>
        <taxon>Pseudomonadati</taxon>
        <taxon>Pseudomonadota</taxon>
        <taxon>Gammaproteobacteria</taxon>
        <taxon>Aeromonadales</taxon>
        <taxon>Aeromonadaceae</taxon>
        <taxon>Oceanisphaera</taxon>
    </lineage>
</organism>
<comment type="cofactor">
    <cofactor evidence="1 2">
        <name>Mg(2+)</name>
        <dbReference type="ChEBI" id="CHEBI:18420"/>
    </cofactor>
</comment>
<dbReference type="HAMAP" id="MF_02095">
    <property type="entry name" value="CysQ"/>
    <property type="match status" value="1"/>
</dbReference>
<protein>
    <recommendedName>
        <fullName evidence="1">3'(2'),5'-bisphosphate nucleotidase CysQ</fullName>
        <ecNumber evidence="1">3.1.3.7</ecNumber>
    </recommendedName>
    <alternativeName>
        <fullName evidence="1">3'(2'),5-bisphosphonucleoside 3'(2')-phosphohydrolase</fullName>
    </alternativeName>
    <alternativeName>
        <fullName evidence="1">3'-phosphoadenosine 5'-phosphate phosphatase</fullName>
        <shortName evidence="1">PAP phosphatase</shortName>
    </alternativeName>
</protein>
<dbReference type="Gene3D" id="3.40.190.80">
    <property type="match status" value="1"/>
</dbReference>
<dbReference type="InterPro" id="IPR050725">
    <property type="entry name" value="CysQ/Inositol_MonoPase"/>
</dbReference>
<feature type="binding site" evidence="1">
    <location>
        <position position="87"/>
    </location>
    <ligand>
        <name>Mg(2+)</name>
        <dbReference type="ChEBI" id="CHEBI:18420"/>
        <label>2</label>
    </ligand>
</feature>
<feature type="binding site" evidence="1">
    <location>
        <position position="67"/>
    </location>
    <ligand>
        <name>Mg(2+)</name>
        <dbReference type="ChEBI" id="CHEBI:18420"/>
        <label>1</label>
    </ligand>
</feature>
<name>A0A1Y0CZ80_9GAMM</name>
<feature type="binding site" evidence="1">
    <location>
        <begin position="89"/>
        <end position="92"/>
    </location>
    <ligand>
        <name>substrate</name>
    </ligand>
</feature>
<evidence type="ECO:0000313" key="4">
    <source>
        <dbReference type="Proteomes" id="UP000243793"/>
    </source>
</evidence>
<feature type="binding site" evidence="2">
    <location>
        <position position="87"/>
    </location>
    <ligand>
        <name>Mg(2+)</name>
        <dbReference type="ChEBI" id="CHEBI:18420"/>
        <label>1</label>
        <note>catalytic</note>
    </ligand>
</feature>
<dbReference type="CDD" id="cd01638">
    <property type="entry name" value="CysQ"/>
    <property type="match status" value="1"/>
</dbReference>
<feature type="binding site" evidence="1">
    <location>
        <position position="217"/>
    </location>
    <ligand>
        <name>Mg(2+)</name>
        <dbReference type="ChEBI" id="CHEBI:18420"/>
        <label>2</label>
    </ligand>
</feature>
<dbReference type="GO" id="GO:0000287">
    <property type="term" value="F:magnesium ion binding"/>
    <property type="evidence" value="ECO:0007669"/>
    <property type="project" value="UniProtKB-UniRule"/>
</dbReference>
<comment type="subcellular location">
    <subcellularLocation>
        <location evidence="1">Cell inner membrane</location>
        <topology evidence="1">Peripheral membrane protein</topology>
        <orientation evidence="1">Cytoplasmic side</orientation>
    </subcellularLocation>
</comment>
<keyword evidence="1" id="KW-0997">Cell inner membrane</keyword>
<keyword evidence="1" id="KW-0472">Membrane</keyword>
<accession>A0A1Y0CZ80</accession>
<keyword evidence="1 2" id="KW-0479">Metal-binding</keyword>
<dbReference type="NCBIfam" id="TIGR01331">
    <property type="entry name" value="bisphos_cysQ"/>
    <property type="match status" value="1"/>
</dbReference>
<keyword evidence="1" id="KW-1003">Cell membrane</keyword>
<evidence type="ECO:0000256" key="1">
    <source>
        <dbReference type="HAMAP-Rule" id="MF_02095"/>
    </source>
</evidence>
<feature type="binding site" evidence="1">
    <location>
        <position position="89"/>
    </location>
    <ligand>
        <name>Mg(2+)</name>
        <dbReference type="ChEBI" id="CHEBI:18420"/>
        <label>1</label>
    </ligand>
</feature>
<dbReference type="InterPro" id="IPR000760">
    <property type="entry name" value="Inositol_monophosphatase-like"/>
</dbReference>
<feature type="binding site" evidence="1 2">
    <location>
        <position position="90"/>
    </location>
    <ligand>
        <name>Mg(2+)</name>
        <dbReference type="ChEBI" id="CHEBI:18420"/>
        <label>2</label>
    </ligand>
</feature>
<feature type="binding site" evidence="1">
    <location>
        <position position="217"/>
    </location>
    <ligand>
        <name>substrate</name>
    </ligand>
</feature>
<dbReference type="KEGG" id="ocm:CBP12_11155"/>
<reference evidence="4" key="1">
    <citation type="submission" date="2017-05" db="EMBL/GenBank/DDBJ databases">
        <authorList>
            <person name="Sung H."/>
        </authorList>
    </citation>
    <scope>NUCLEOTIDE SEQUENCE [LARGE SCALE GENOMIC DNA]</scope>
    <source>
        <strain evidence="4">AMac2203</strain>
    </source>
</reference>
<evidence type="ECO:0000313" key="3">
    <source>
        <dbReference type="EMBL" id="ART80633.1"/>
    </source>
</evidence>
<evidence type="ECO:0000256" key="2">
    <source>
        <dbReference type="PIRSR" id="PIRSR600760-2"/>
    </source>
</evidence>
<keyword evidence="4" id="KW-1185">Reference proteome</keyword>
<dbReference type="AlphaFoldDB" id="A0A1Y0CZ80"/>
<dbReference type="EC" id="3.1.3.7" evidence="1"/>
<dbReference type="RefSeq" id="WP_086964502.1">
    <property type="nucleotide sequence ID" value="NZ_CP021376.1"/>
</dbReference>
<feature type="binding site" evidence="2">
    <location>
        <position position="217"/>
    </location>
    <ligand>
        <name>Mg(2+)</name>
        <dbReference type="ChEBI" id="CHEBI:18420"/>
        <label>1</label>
        <note>catalytic</note>
    </ligand>
</feature>
<comment type="catalytic activity">
    <reaction evidence="1">
        <text>adenosine 3',5'-bisphosphate + H2O = AMP + phosphate</text>
        <dbReference type="Rhea" id="RHEA:10040"/>
        <dbReference type="ChEBI" id="CHEBI:15377"/>
        <dbReference type="ChEBI" id="CHEBI:43474"/>
        <dbReference type="ChEBI" id="CHEBI:58343"/>
        <dbReference type="ChEBI" id="CHEBI:456215"/>
        <dbReference type="EC" id="3.1.3.7"/>
    </reaction>
</comment>
<feature type="binding site" evidence="1">
    <location>
        <position position="87"/>
    </location>
    <ligand>
        <name>Mg(2+)</name>
        <dbReference type="ChEBI" id="CHEBI:18420"/>
        <label>1</label>
    </ligand>
</feature>
<dbReference type="GO" id="GO:0008441">
    <property type="term" value="F:3'(2'),5'-bisphosphate nucleotidase activity"/>
    <property type="evidence" value="ECO:0007669"/>
    <property type="project" value="UniProtKB-UniRule"/>
</dbReference>